<accession>A0A397JJH4</accession>
<comment type="caution">
    <text evidence="2">The sequence shown here is derived from an EMBL/GenBank/DDBJ whole genome shotgun (WGS) entry which is preliminary data.</text>
</comment>
<gene>
    <name evidence="2" type="ORF">Glove_34g40</name>
</gene>
<keyword evidence="3" id="KW-1185">Reference proteome</keyword>
<evidence type="ECO:0000313" key="3">
    <source>
        <dbReference type="Proteomes" id="UP000266861"/>
    </source>
</evidence>
<evidence type="ECO:0000313" key="2">
    <source>
        <dbReference type="EMBL" id="RHZ87432.1"/>
    </source>
</evidence>
<dbReference type="EMBL" id="PQFF01000032">
    <property type="protein sequence ID" value="RHZ87432.1"/>
    <property type="molecule type" value="Genomic_DNA"/>
</dbReference>
<evidence type="ECO:0000256" key="1">
    <source>
        <dbReference type="SAM" id="Coils"/>
    </source>
</evidence>
<dbReference type="AlphaFoldDB" id="A0A397JJH4"/>
<keyword evidence="1" id="KW-0175">Coiled coil</keyword>
<reference evidence="2 3" key="1">
    <citation type="submission" date="2018-08" db="EMBL/GenBank/DDBJ databases">
        <title>Genome and evolution of the arbuscular mycorrhizal fungus Diversispora epigaea (formerly Glomus versiforme) and its bacterial endosymbionts.</title>
        <authorList>
            <person name="Sun X."/>
            <person name="Fei Z."/>
            <person name="Harrison M."/>
        </authorList>
    </citation>
    <scope>NUCLEOTIDE SEQUENCE [LARGE SCALE GENOMIC DNA]</scope>
    <source>
        <strain evidence="2 3">IT104</strain>
    </source>
</reference>
<feature type="coiled-coil region" evidence="1">
    <location>
        <begin position="2"/>
        <end position="36"/>
    </location>
</feature>
<dbReference type="Proteomes" id="UP000266861">
    <property type="component" value="Unassembled WGS sequence"/>
</dbReference>
<sequence>MITQVRKEQAELLARIIKLEQNSMVLEKELKFKKHRKFQTKCIQITKEILTDIRMLKNSKILLIVIGEKMHMQDNGTFLFDEKPEIVILKEYKKLRNSLIGHPKVLIDNQNNKVVRDNSEELLKEIIKAYPKEY</sequence>
<protein>
    <submittedName>
        <fullName evidence="2">Uncharacterized protein</fullName>
    </submittedName>
</protein>
<organism evidence="2 3">
    <name type="scientific">Diversispora epigaea</name>
    <dbReference type="NCBI Taxonomy" id="1348612"/>
    <lineage>
        <taxon>Eukaryota</taxon>
        <taxon>Fungi</taxon>
        <taxon>Fungi incertae sedis</taxon>
        <taxon>Mucoromycota</taxon>
        <taxon>Glomeromycotina</taxon>
        <taxon>Glomeromycetes</taxon>
        <taxon>Diversisporales</taxon>
        <taxon>Diversisporaceae</taxon>
        <taxon>Diversispora</taxon>
    </lineage>
</organism>
<name>A0A397JJH4_9GLOM</name>
<proteinExistence type="predicted"/>